<reference evidence="2 3" key="1">
    <citation type="submission" date="2016-10" db="EMBL/GenBank/DDBJ databases">
        <authorList>
            <person name="de Groot N.N."/>
        </authorList>
    </citation>
    <scope>NUCLEOTIDE SEQUENCE [LARGE SCALE GENOMIC DNA]</scope>
    <source>
        <strain evidence="2 3">DSM 22489</strain>
    </source>
</reference>
<evidence type="ECO:0000313" key="3">
    <source>
        <dbReference type="Proteomes" id="UP000236728"/>
    </source>
</evidence>
<dbReference type="PANTHER" id="PTHR35567:SF1">
    <property type="entry name" value="CONSERVED FUNGAL PROTEIN (AFU_ORTHOLOGUE AFUA_1G14230)"/>
    <property type="match status" value="1"/>
</dbReference>
<dbReference type="Pfam" id="PF11937">
    <property type="entry name" value="DUF3455"/>
    <property type="match status" value="1"/>
</dbReference>
<feature type="chain" id="PRO_5009284514" description="DUF3455 domain-containing protein" evidence="1">
    <location>
        <begin position="20"/>
        <end position="166"/>
    </location>
</feature>
<dbReference type="RefSeq" id="WP_103931360.1">
    <property type="nucleotide sequence ID" value="NZ_FNVA01000001.1"/>
</dbReference>
<dbReference type="Proteomes" id="UP000236728">
    <property type="component" value="Unassembled WGS sequence"/>
</dbReference>
<feature type="signal peptide" evidence="1">
    <location>
        <begin position="1"/>
        <end position="19"/>
    </location>
</feature>
<dbReference type="AlphaFoldDB" id="A0A1H5SZT7"/>
<dbReference type="PANTHER" id="PTHR35567">
    <property type="entry name" value="MALATE DEHYDROGENASE (AFU_ORTHOLOGUE AFUA_2G13800)"/>
    <property type="match status" value="1"/>
</dbReference>
<dbReference type="EMBL" id="FNVA01000001">
    <property type="protein sequence ID" value="SEF56132.1"/>
    <property type="molecule type" value="Genomic_DNA"/>
</dbReference>
<keyword evidence="1" id="KW-0732">Signal</keyword>
<evidence type="ECO:0000256" key="1">
    <source>
        <dbReference type="SAM" id="SignalP"/>
    </source>
</evidence>
<proteinExistence type="predicted"/>
<dbReference type="InterPro" id="IPR021851">
    <property type="entry name" value="DUF3455"/>
</dbReference>
<sequence length="166" mass="17257">MQFLLSLLLALVPMQAAPAADATAPPAGAVVVATAVGSGVQIYACQVQDGQPQWVFQAPAADLFDPQTRQHVGVHAAGPSWTWADGSALAGTVKAKQASPDAHAIPWLLVEVHSTGSEGVLSHVAWVRRSETQAGQAPATGCDASQVGTKLNVPYQALYTFYRAAQ</sequence>
<accession>A0A1H5SZT7</accession>
<organism evidence="2 3">
    <name type="scientific">Bryocella elongata</name>
    <dbReference type="NCBI Taxonomy" id="863522"/>
    <lineage>
        <taxon>Bacteria</taxon>
        <taxon>Pseudomonadati</taxon>
        <taxon>Acidobacteriota</taxon>
        <taxon>Terriglobia</taxon>
        <taxon>Terriglobales</taxon>
        <taxon>Acidobacteriaceae</taxon>
        <taxon>Bryocella</taxon>
    </lineage>
</organism>
<keyword evidence="3" id="KW-1185">Reference proteome</keyword>
<name>A0A1H5SZT7_9BACT</name>
<gene>
    <name evidence="2" type="ORF">SAMN05421819_0422</name>
</gene>
<evidence type="ECO:0000313" key="2">
    <source>
        <dbReference type="EMBL" id="SEF56132.1"/>
    </source>
</evidence>
<protein>
    <recommendedName>
        <fullName evidence="4">DUF3455 domain-containing protein</fullName>
    </recommendedName>
</protein>
<dbReference type="OrthoDB" id="193535at2"/>
<evidence type="ECO:0008006" key="4">
    <source>
        <dbReference type="Google" id="ProtNLM"/>
    </source>
</evidence>